<dbReference type="InterPro" id="IPR000718">
    <property type="entry name" value="Peptidase_M13"/>
</dbReference>
<evidence type="ECO:0000313" key="3">
    <source>
        <dbReference type="EMBL" id="RWS23224.1"/>
    </source>
</evidence>
<dbReference type="PROSITE" id="PS51885">
    <property type="entry name" value="NEPRILYSIN"/>
    <property type="match status" value="1"/>
</dbReference>
<dbReference type="Pfam" id="PF05649">
    <property type="entry name" value="Peptidase_M13_N"/>
    <property type="match status" value="1"/>
</dbReference>
<keyword evidence="4" id="KW-1185">Reference proteome</keyword>
<comment type="similarity">
    <text evidence="1">Belongs to the peptidase M13 family.</text>
</comment>
<evidence type="ECO:0000256" key="1">
    <source>
        <dbReference type="ARBA" id="ARBA00007357"/>
    </source>
</evidence>
<evidence type="ECO:0000259" key="2">
    <source>
        <dbReference type="Pfam" id="PF05649"/>
    </source>
</evidence>
<dbReference type="AlphaFoldDB" id="A0A443S6W2"/>
<dbReference type="InterPro" id="IPR042089">
    <property type="entry name" value="Peptidase_M13_dom_2"/>
</dbReference>
<comment type="caution">
    <text evidence="3">The sequence shown here is derived from an EMBL/GenBank/DDBJ whole genome shotgun (WGS) entry which is preliminary data.</text>
</comment>
<dbReference type="EMBL" id="NCKV01006877">
    <property type="protein sequence ID" value="RWS23224.1"/>
    <property type="molecule type" value="Genomic_DNA"/>
</dbReference>
<dbReference type="Gene3D" id="1.10.1380.10">
    <property type="entry name" value="Neutral endopeptidase , domain2"/>
    <property type="match status" value="1"/>
</dbReference>
<feature type="domain" description="Peptidase M13 N-terminal" evidence="2">
    <location>
        <begin position="7"/>
        <end position="118"/>
    </location>
</feature>
<accession>A0A443S6W2</accession>
<dbReference type="GO" id="GO:0016485">
    <property type="term" value="P:protein processing"/>
    <property type="evidence" value="ECO:0007669"/>
    <property type="project" value="TreeGrafter"/>
</dbReference>
<dbReference type="VEuPathDB" id="VectorBase:LDEU008815"/>
<proteinExistence type="inferred from homology"/>
<dbReference type="SUPFAM" id="SSF55486">
    <property type="entry name" value="Metalloproteases ('zincins'), catalytic domain"/>
    <property type="match status" value="1"/>
</dbReference>
<protein>
    <submittedName>
        <fullName evidence="3">Neprilysin-like protein</fullName>
    </submittedName>
</protein>
<name>A0A443S6W2_9ACAR</name>
<dbReference type="PANTHER" id="PTHR11733">
    <property type="entry name" value="ZINC METALLOPROTEASE FAMILY M13 NEPRILYSIN-RELATED"/>
    <property type="match status" value="1"/>
</dbReference>
<dbReference type="GO" id="GO:0004222">
    <property type="term" value="F:metalloendopeptidase activity"/>
    <property type="evidence" value="ECO:0007669"/>
    <property type="project" value="InterPro"/>
</dbReference>
<organism evidence="3 4">
    <name type="scientific">Leptotrombidium deliense</name>
    <dbReference type="NCBI Taxonomy" id="299467"/>
    <lineage>
        <taxon>Eukaryota</taxon>
        <taxon>Metazoa</taxon>
        <taxon>Ecdysozoa</taxon>
        <taxon>Arthropoda</taxon>
        <taxon>Chelicerata</taxon>
        <taxon>Arachnida</taxon>
        <taxon>Acari</taxon>
        <taxon>Acariformes</taxon>
        <taxon>Trombidiformes</taxon>
        <taxon>Prostigmata</taxon>
        <taxon>Anystina</taxon>
        <taxon>Parasitengona</taxon>
        <taxon>Trombiculoidea</taxon>
        <taxon>Trombiculidae</taxon>
        <taxon>Leptotrombidium</taxon>
    </lineage>
</organism>
<dbReference type="OrthoDB" id="6493373at2759"/>
<dbReference type="Proteomes" id="UP000288716">
    <property type="component" value="Unassembled WGS sequence"/>
</dbReference>
<dbReference type="InterPro" id="IPR008753">
    <property type="entry name" value="Peptidase_M13_N"/>
</dbReference>
<reference evidence="3 4" key="1">
    <citation type="journal article" date="2018" name="Gigascience">
        <title>Genomes of trombidid mites reveal novel predicted allergens and laterally-transferred genes associated with secondary metabolism.</title>
        <authorList>
            <person name="Dong X."/>
            <person name="Chaisiri K."/>
            <person name="Xia D."/>
            <person name="Armstrong S.D."/>
            <person name="Fang Y."/>
            <person name="Donnelly M.J."/>
            <person name="Kadowaki T."/>
            <person name="McGarry J.W."/>
            <person name="Darby A.C."/>
            <person name="Makepeace B.L."/>
        </authorList>
    </citation>
    <scope>NUCLEOTIDE SEQUENCE [LARGE SCALE GENOMIC DNA]</scope>
    <source>
        <strain evidence="3">UoL-UT</strain>
    </source>
</reference>
<sequence>MDVDIDPCEDFYQFSCGGWIKNNPRPANKDYWSIFSSLKTKVMKRIKVILDDHKKNDNLALPMIKAQNFYKSCIDTDNRDRYAIQGIKTLLRKLSGCPLIDTNWNEKSYDWQNSLSVLLIHRTDKVTIQQKY</sequence>
<dbReference type="PANTHER" id="PTHR11733:SF167">
    <property type="entry name" value="FI17812P1-RELATED"/>
    <property type="match status" value="1"/>
</dbReference>
<dbReference type="GO" id="GO:0005886">
    <property type="term" value="C:plasma membrane"/>
    <property type="evidence" value="ECO:0007669"/>
    <property type="project" value="TreeGrafter"/>
</dbReference>
<evidence type="ECO:0000313" key="4">
    <source>
        <dbReference type="Proteomes" id="UP000288716"/>
    </source>
</evidence>
<gene>
    <name evidence="3" type="ORF">B4U80_13947</name>
</gene>